<dbReference type="GO" id="GO:0003729">
    <property type="term" value="F:mRNA binding"/>
    <property type="evidence" value="ECO:0007669"/>
    <property type="project" value="InterPro"/>
</dbReference>
<dbReference type="InterPro" id="IPR012933">
    <property type="entry name" value="HicA_mRNA_interferase"/>
</dbReference>
<name>A0A523RXE7_UNCAE</name>
<evidence type="ECO:0000256" key="3">
    <source>
        <dbReference type="ARBA" id="ARBA00022722"/>
    </source>
</evidence>
<evidence type="ECO:0000313" key="8">
    <source>
        <dbReference type="EMBL" id="TET10454.1"/>
    </source>
</evidence>
<keyword evidence="2" id="KW-1277">Toxin-antitoxin system</keyword>
<evidence type="ECO:0000256" key="5">
    <source>
        <dbReference type="ARBA" id="ARBA00022801"/>
    </source>
</evidence>
<reference evidence="8 9" key="1">
    <citation type="submission" date="2019-03" db="EMBL/GenBank/DDBJ databases">
        <title>Metabolic potential of uncultured bacteria and archaea associated with petroleum seepage in deep-sea sediments.</title>
        <authorList>
            <person name="Dong X."/>
            <person name="Hubert C."/>
        </authorList>
    </citation>
    <scope>NUCLEOTIDE SEQUENCE [LARGE SCALE GENOMIC DNA]</scope>
    <source>
        <strain evidence="8">E44_bin7</strain>
    </source>
</reference>
<keyword evidence="4" id="KW-0255">Endonuclease</keyword>
<dbReference type="GO" id="GO:0004519">
    <property type="term" value="F:endonuclease activity"/>
    <property type="evidence" value="ECO:0007669"/>
    <property type="project" value="UniProtKB-KW"/>
</dbReference>
<evidence type="ECO:0000256" key="2">
    <source>
        <dbReference type="ARBA" id="ARBA00022649"/>
    </source>
</evidence>
<keyword evidence="6" id="KW-0694">RNA-binding</keyword>
<comment type="caution">
    <text evidence="8">The sequence shown here is derived from an EMBL/GenBank/DDBJ whole genome shotgun (WGS) entry which is preliminary data.</text>
</comment>
<dbReference type="Pfam" id="PF07927">
    <property type="entry name" value="HicA_toxin"/>
    <property type="match status" value="1"/>
</dbReference>
<dbReference type="InterPro" id="IPR038570">
    <property type="entry name" value="HicA_sf"/>
</dbReference>
<dbReference type="Proteomes" id="UP000316360">
    <property type="component" value="Unassembled WGS sequence"/>
</dbReference>
<sequence length="71" mass="8399">MGRLSGFNYRQVIAKLKKVRFEFDRNAKGSHEIWWNPINKNRIIVRPEVEDDLKEAFICFGIAESALYNVR</sequence>
<evidence type="ECO:0000256" key="4">
    <source>
        <dbReference type="ARBA" id="ARBA00022759"/>
    </source>
</evidence>
<evidence type="ECO:0000313" key="9">
    <source>
        <dbReference type="Proteomes" id="UP000316360"/>
    </source>
</evidence>
<keyword evidence="3" id="KW-0540">Nuclease</keyword>
<protein>
    <submittedName>
        <fullName evidence="8">Type II toxin-antitoxin system HicA family toxin</fullName>
    </submittedName>
</protein>
<comment type="similarity">
    <text evidence="1">Belongs to the HicA mRNA interferase family.</text>
</comment>
<dbReference type="EMBL" id="SOKJ01000226">
    <property type="protein sequence ID" value="TET10454.1"/>
    <property type="molecule type" value="Genomic_DNA"/>
</dbReference>
<evidence type="ECO:0000256" key="6">
    <source>
        <dbReference type="ARBA" id="ARBA00022884"/>
    </source>
</evidence>
<proteinExistence type="inferred from homology"/>
<dbReference type="AlphaFoldDB" id="A0A523RXE7"/>
<evidence type="ECO:0000256" key="7">
    <source>
        <dbReference type="ARBA" id="ARBA00023016"/>
    </source>
</evidence>
<organism evidence="8 9">
    <name type="scientific">Aerophobetes bacterium</name>
    <dbReference type="NCBI Taxonomy" id="2030807"/>
    <lineage>
        <taxon>Bacteria</taxon>
        <taxon>Candidatus Aerophobota</taxon>
    </lineage>
</organism>
<keyword evidence="7" id="KW-0346">Stress response</keyword>
<dbReference type="Gene3D" id="3.30.920.30">
    <property type="entry name" value="Hypothetical protein"/>
    <property type="match status" value="1"/>
</dbReference>
<gene>
    <name evidence="8" type="ORF">E3J84_04050</name>
</gene>
<accession>A0A523RXE7</accession>
<dbReference type="SUPFAM" id="SSF54786">
    <property type="entry name" value="YcfA/nrd intein domain"/>
    <property type="match status" value="1"/>
</dbReference>
<keyword evidence="5" id="KW-0378">Hydrolase</keyword>
<evidence type="ECO:0000256" key="1">
    <source>
        <dbReference type="ARBA" id="ARBA00006620"/>
    </source>
</evidence>
<dbReference type="GO" id="GO:0016787">
    <property type="term" value="F:hydrolase activity"/>
    <property type="evidence" value="ECO:0007669"/>
    <property type="project" value="UniProtKB-KW"/>
</dbReference>